<keyword evidence="1" id="KW-0812">Transmembrane</keyword>
<evidence type="ECO:0000313" key="2">
    <source>
        <dbReference type="EMBL" id="ANU21988.1"/>
    </source>
</evidence>
<dbReference type="AlphaFoldDB" id="A0A1C7EE00"/>
<feature type="transmembrane region" description="Helical" evidence="1">
    <location>
        <begin position="103"/>
        <end position="133"/>
    </location>
</feature>
<name>A0A1C7EE00_9BACL</name>
<dbReference type="STRING" id="414778.BCM40_00945"/>
<dbReference type="RefSeq" id="WP_065525121.1">
    <property type="nucleotide sequence ID" value="NZ_CP016543.2"/>
</dbReference>
<feature type="transmembrane region" description="Helical" evidence="1">
    <location>
        <begin position="72"/>
        <end position="91"/>
    </location>
</feature>
<feature type="transmembrane region" description="Helical" evidence="1">
    <location>
        <begin position="22"/>
        <end position="51"/>
    </location>
</feature>
<dbReference type="KEGG" id="pdg:BCM40_00945"/>
<keyword evidence="1" id="KW-0472">Membrane</keyword>
<dbReference type="EMBL" id="CP016543">
    <property type="protein sequence ID" value="ANU21988.1"/>
    <property type="molecule type" value="Genomic_DNA"/>
</dbReference>
<dbReference type="InterPro" id="IPR006938">
    <property type="entry name" value="DUF624"/>
</dbReference>
<proteinExistence type="predicted"/>
<feature type="transmembrane region" description="Helical" evidence="1">
    <location>
        <begin position="175"/>
        <end position="196"/>
    </location>
</feature>
<reference evidence="2" key="1">
    <citation type="submission" date="2016-10" db="EMBL/GenBank/DDBJ databases">
        <authorList>
            <person name="See-Too W.S."/>
        </authorList>
    </citation>
    <scope>NUCLEOTIDE SEQUENCE</scope>
    <source>
        <strain evidence="2">DSM 22276</strain>
    </source>
</reference>
<evidence type="ECO:0008006" key="4">
    <source>
        <dbReference type="Google" id="ProtNLM"/>
    </source>
</evidence>
<gene>
    <name evidence="2" type="ORF">BCM40_00945</name>
</gene>
<evidence type="ECO:0000256" key="1">
    <source>
        <dbReference type="SAM" id="Phobius"/>
    </source>
</evidence>
<evidence type="ECO:0000313" key="3">
    <source>
        <dbReference type="Proteomes" id="UP000092495"/>
    </source>
</evidence>
<keyword evidence="3" id="KW-1185">Reference proteome</keyword>
<sequence length="201" mass="23145">MYGTQWYMRIGNLGFNLVLLNFLWIVFSFFGLFIVGIFPATAALFAVMRLIIMESDSSSITKLFWTKFKSEFVAANIVGYIMLFIGLVLYADFKALHYINQDTLYTILMSATMVVIFVYLLSLMYIFSVFVHYDLKLSQYPKHAFILVIARPLHTLIMAISIGAISFLYLQLPVLLFLFGISLISFVLMKFSYLSFSKKEV</sequence>
<keyword evidence="1" id="KW-1133">Transmembrane helix</keyword>
<accession>A0A1C7EE00</accession>
<protein>
    <recommendedName>
        <fullName evidence="4">DUF624 domain-containing protein</fullName>
    </recommendedName>
</protein>
<feature type="transmembrane region" description="Helical" evidence="1">
    <location>
        <begin position="145"/>
        <end position="169"/>
    </location>
</feature>
<dbReference type="Pfam" id="PF04854">
    <property type="entry name" value="DUF624"/>
    <property type="match status" value="1"/>
</dbReference>
<organism evidence="2 3">
    <name type="scientific">Planococcus donghaensis</name>
    <dbReference type="NCBI Taxonomy" id="414778"/>
    <lineage>
        <taxon>Bacteria</taxon>
        <taxon>Bacillati</taxon>
        <taxon>Bacillota</taxon>
        <taxon>Bacilli</taxon>
        <taxon>Bacillales</taxon>
        <taxon>Caryophanaceae</taxon>
        <taxon>Planococcus</taxon>
    </lineage>
</organism>
<dbReference type="Proteomes" id="UP000092495">
    <property type="component" value="Chromosome"/>
</dbReference>